<dbReference type="InterPro" id="IPR000953">
    <property type="entry name" value="Chromo/chromo_shadow_dom"/>
</dbReference>
<dbReference type="Proteomes" id="UP000247409">
    <property type="component" value="Unassembled WGS sequence"/>
</dbReference>
<evidence type="ECO:0000313" key="2">
    <source>
        <dbReference type="EMBL" id="PXF50188.1"/>
    </source>
</evidence>
<evidence type="ECO:0000313" key="3">
    <source>
        <dbReference type="Proteomes" id="UP000247409"/>
    </source>
</evidence>
<gene>
    <name evidence="2" type="ORF">BWQ96_00348</name>
</gene>
<comment type="caution">
    <text evidence="2">The sequence shown here is derived from an EMBL/GenBank/DDBJ whole genome shotgun (WGS) entry which is preliminary data.</text>
</comment>
<proteinExistence type="predicted"/>
<organism evidence="2 3">
    <name type="scientific">Gracilariopsis chorda</name>
    <dbReference type="NCBI Taxonomy" id="448386"/>
    <lineage>
        <taxon>Eukaryota</taxon>
        <taxon>Rhodophyta</taxon>
        <taxon>Florideophyceae</taxon>
        <taxon>Rhodymeniophycidae</taxon>
        <taxon>Gracilariales</taxon>
        <taxon>Gracilariaceae</taxon>
        <taxon>Gracilariopsis</taxon>
    </lineage>
</organism>
<dbReference type="SMART" id="SM00298">
    <property type="entry name" value="CHROMO"/>
    <property type="match status" value="1"/>
</dbReference>
<dbReference type="Gene3D" id="2.40.50.40">
    <property type="match status" value="1"/>
</dbReference>
<dbReference type="EMBL" id="NBIV01000001">
    <property type="protein sequence ID" value="PXF50188.1"/>
    <property type="molecule type" value="Genomic_DNA"/>
</dbReference>
<dbReference type="PROSITE" id="PS50013">
    <property type="entry name" value="CHROMO_2"/>
    <property type="match status" value="1"/>
</dbReference>
<feature type="domain" description="Chromo" evidence="1">
    <location>
        <begin position="22"/>
        <end position="60"/>
    </location>
</feature>
<reference evidence="2 3" key="1">
    <citation type="journal article" date="2018" name="Mol. Biol. Evol.">
        <title>Analysis of the draft genome of the red seaweed Gracilariopsis chorda provides insights into genome size evolution in Rhodophyta.</title>
        <authorList>
            <person name="Lee J."/>
            <person name="Yang E.C."/>
            <person name="Graf L."/>
            <person name="Yang J.H."/>
            <person name="Qiu H."/>
            <person name="Zel Zion U."/>
            <person name="Chan C.X."/>
            <person name="Stephens T.G."/>
            <person name="Weber A.P.M."/>
            <person name="Boo G.H."/>
            <person name="Boo S.M."/>
            <person name="Kim K.M."/>
            <person name="Shin Y."/>
            <person name="Jung M."/>
            <person name="Lee S.J."/>
            <person name="Yim H.S."/>
            <person name="Lee J.H."/>
            <person name="Bhattacharya D."/>
            <person name="Yoon H.S."/>
        </authorList>
    </citation>
    <scope>NUCLEOTIDE SEQUENCE [LARGE SCALE GENOMIC DNA]</scope>
    <source>
        <strain evidence="2 3">SKKU-2015</strain>
        <tissue evidence="2">Whole body</tissue>
    </source>
</reference>
<dbReference type="AlphaFoldDB" id="A0A2V3J6Y2"/>
<dbReference type="SUPFAM" id="SSF54160">
    <property type="entry name" value="Chromo domain-like"/>
    <property type="match status" value="1"/>
</dbReference>
<protein>
    <recommendedName>
        <fullName evidence="1">Chromo domain-containing protein</fullName>
    </recommendedName>
</protein>
<keyword evidence="3" id="KW-1185">Reference proteome</keyword>
<name>A0A2V3J6Y2_9FLOR</name>
<sequence>MDLPEEWLLDVPKAAPVAPKESTIDRVVNAGFDDDGVVKYRVRWYGYPPSQDTWKPRENIPKNFILRFWHPMGRTELDLKEGAYIVKFIGHI</sequence>
<dbReference type="InterPro" id="IPR016197">
    <property type="entry name" value="Chromo-like_dom_sf"/>
</dbReference>
<evidence type="ECO:0000259" key="1">
    <source>
        <dbReference type="PROSITE" id="PS50013"/>
    </source>
</evidence>
<accession>A0A2V3J6Y2</accession>
<dbReference type="OrthoDB" id="2231705at2759"/>
<dbReference type="Pfam" id="PF00385">
    <property type="entry name" value="Chromo"/>
    <property type="match status" value="1"/>
</dbReference>
<dbReference type="InterPro" id="IPR023780">
    <property type="entry name" value="Chromo_domain"/>
</dbReference>